<dbReference type="Pfam" id="PF03874">
    <property type="entry name" value="RNA_pol_Rpb4"/>
    <property type="match status" value="1"/>
</dbReference>
<feature type="region of interest" description="Disordered" evidence="7">
    <location>
        <begin position="113"/>
        <end position="136"/>
    </location>
</feature>
<evidence type="ECO:0000313" key="8">
    <source>
        <dbReference type="EMBL" id="KAK3387106.1"/>
    </source>
</evidence>
<dbReference type="PANTHER" id="PTHR15561:SF0">
    <property type="entry name" value="DNA-DIRECTED RNA POLYMERASE III SUBUNIT RPC9"/>
    <property type="match status" value="1"/>
</dbReference>
<name>A0AAE0NSY0_9PEZI</name>
<dbReference type="InterPro" id="IPR038324">
    <property type="entry name" value="Rpb4/RPC9_sf"/>
</dbReference>
<dbReference type="EMBL" id="JAULSW010000003">
    <property type="protein sequence ID" value="KAK3387106.1"/>
    <property type="molecule type" value="Genomic_DNA"/>
</dbReference>
<dbReference type="GO" id="GO:0005666">
    <property type="term" value="C:RNA polymerase III complex"/>
    <property type="evidence" value="ECO:0007669"/>
    <property type="project" value="InterPro"/>
</dbReference>
<keyword evidence="6" id="KW-0539">Nucleus</keyword>
<dbReference type="InterPro" id="IPR010997">
    <property type="entry name" value="HRDC-like_sf"/>
</dbReference>
<dbReference type="Gene3D" id="1.20.1250.40">
    <property type="match status" value="1"/>
</dbReference>
<dbReference type="SUPFAM" id="SSF47819">
    <property type="entry name" value="HRDC-like"/>
    <property type="match status" value="1"/>
</dbReference>
<protein>
    <recommendedName>
        <fullName evidence="3">DNA-directed RNA polymerase III subunit RPC9</fullName>
    </recommendedName>
</protein>
<evidence type="ECO:0000313" key="9">
    <source>
        <dbReference type="Proteomes" id="UP001285441"/>
    </source>
</evidence>
<organism evidence="8 9">
    <name type="scientific">Podospora didyma</name>
    <dbReference type="NCBI Taxonomy" id="330526"/>
    <lineage>
        <taxon>Eukaryota</taxon>
        <taxon>Fungi</taxon>
        <taxon>Dikarya</taxon>
        <taxon>Ascomycota</taxon>
        <taxon>Pezizomycotina</taxon>
        <taxon>Sordariomycetes</taxon>
        <taxon>Sordariomycetidae</taxon>
        <taxon>Sordariales</taxon>
        <taxon>Podosporaceae</taxon>
        <taxon>Podospora</taxon>
    </lineage>
</organism>
<dbReference type="Proteomes" id="UP001285441">
    <property type="component" value="Unassembled WGS sequence"/>
</dbReference>
<comment type="similarity">
    <text evidence="2">Belongs to the eukaryotic RPC9 RNA polymerase subunit family.</text>
</comment>
<evidence type="ECO:0000256" key="3">
    <source>
        <dbReference type="ARBA" id="ARBA00016672"/>
    </source>
</evidence>
<comment type="subcellular location">
    <subcellularLocation>
        <location evidence="1">Nucleus</location>
    </subcellularLocation>
</comment>
<evidence type="ECO:0000256" key="4">
    <source>
        <dbReference type="ARBA" id="ARBA00022478"/>
    </source>
</evidence>
<keyword evidence="9" id="KW-1185">Reference proteome</keyword>
<evidence type="ECO:0000256" key="1">
    <source>
        <dbReference type="ARBA" id="ARBA00004123"/>
    </source>
</evidence>
<evidence type="ECO:0000256" key="2">
    <source>
        <dbReference type="ARBA" id="ARBA00006898"/>
    </source>
</evidence>
<feature type="compositionally biased region" description="Acidic residues" evidence="7">
    <location>
        <begin position="116"/>
        <end position="127"/>
    </location>
</feature>
<dbReference type="GO" id="GO:0000166">
    <property type="term" value="F:nucleotide binding"/>
    <property type="evidence" value="ECO:0007669"/>
    <property type="project" value="InterPro"/>
</dbReference>
<reference evidence="8" key="1">
    <citation type="journal article" date="2023" name="Mol. Phylogenet. Evol.">
        <title>Genome-scale phylogeny and comparative genomics of the fungal order Sordariales.</title>
        <authorList>
            <person name="Hensen N."/>
            <person name="Bonometti L."/>
            <person name="Westerberg I."/>
            <person name="Brannstrom I.O."/>
            <person name="Guillou S."/>
            <person name="Cros-Aarteil S."/>
            <person name="Calhoun S."/>
            <person name="Haridas S."/>
            <person name="Kuo A."/>
            <person name="Mondo S."/>
            <person name="Pangilinan J."/>
            <person name="Riley R."/>
            <person name="LaButti K."/>
            <person name="Andreopoulos B."/>
            <person name="Lipzen A."/>
            <person name="Chen C."/>
            <person name="Yan M."/>
            <person name="Daum C."/>
            <person name="Ng V."/>
            <person name="Clum A."/>
            <person name="Steindorff A."/>
            <person name="Ohm R.A."/>
            <person name="Martin F."/>
            <person name="Silar P."/>
            <person name="Natvig D.O."/>
            <person name="Lalanne C."/>
            <person name="Gautier V."/>
            <person name="Ament-Velasquez S.L."/>
            <person name="Kruys A."/>
            <person name="Hutchinson M.I."/>
            <person name="Powell A.J."/>
            <person name="Barry K."/>
            <person name="Miller A.N."/>
            <person name="Grigoriev I.V."/>
            <person name="Debuchy R."/>
            <person name="Gladieux P."/>
            <person name="Hiltunen Thoren M."/>
            <person name="Johannesson H."/>
        </authorList>
    </citation>
    <scope>NUCLEOTIDE SEQUENCE</scope>
    <source>
        <strain evidence="8">CBS 232.78</strain>
    </source>
</reference>
<dbReference type="GO" id="GO:0006384">
    <property type="term" value="P:transcription initiation at RNA polymerase III promoter"/>
    <property type="evidence" value="ECO:0007669"/>
    <property type="project" value="InterPro"/>
</dbReference>
<gene>
    <name evidence="8" type="ORF">B0H63DRAFT_469191</name>
</gene>
<evidence type="ECO:0000256" key="6">
    <source>
        <dbReference type="ARBA" id="ARBA00023242"/>
    </source>
</evidence>
<reference evidence="8" key="2">
    <citation type="submission" date="2023-06" db="EMBL/GenBank/DDBJ databases">
        <authorList>
            <consortium name="Lawrence Berkeley National Laboratory"/>
            <person name="Haridas S."/>
            <person name="Hensen N."/>
            <person name="Bonometti L."/>
            <person name="Westerberg I."/>
            <person name="Brannstrom I.O."/>
            <person name="Guillou S."/>
            <person name="Cros-Aarteil S."/>
            <person name="Calhoun S."/>
            <person name="Kuo A."/>
            <person name="Mondo S."/>
            <person name="Pangilinan J."/>
            <person name="Riley R."/>
            <person name="LaButti K."/>
            <person name="Andreopoulos B."/>
            <person name="Lipzen A."/>
            <person name="Chen C."/>
            <person name="Yanf M."/>
            <person name="Daum C."/>
            <person name="Ng V."/>
            <person name="Clum A."/>
            <person name="Steindorff A."/>
            <person name="Ohm R."/>
            <person name="Martin F."/>
            <person name="Silar P."/>
            <person name="Natvig D."/>
            <person name="Lalanne C."/>
            <person name="Gautier V."/>
            <person name="Ament-velasquez S.L."/>
            <person name="Kruys A."/>
            <person name="Hutchinson M.I."/>
            <person name="Powell A.J."/>
            <person name="Barry K."/>
            <person name="Miller A.N."/>
            <person name="Grigoriev I.V."/>
            <person name="Debuchy R."/>
            <person name="Gladieux P."/>
            <person name="Thoren M.H."/>
            <person name="Johannesson H."/>
        </authorList>
    </citation>
    <scope>NUCLEOTIDE SEQUENCE</scope>
    <source>
        <strain evidence="8">CBS 232.78</strain>
    </source>
</reference>
<accession>A0AAE0NSY0</accession>
<dbReference type="InterPro" id="IPR038846">
    <property type="entry name" value="RPC9"/>
</dbReference>
<evidence type="ECO:0000256" key="7">
    <source>
        <dbReference type="SAM" id="MobiDB-lite"/>
    </source>
</evidence>
<dbReference type="AlphaFoldDB" id="A0AAE0NSY0"/>
<keyword evidence="4" id="KW-0240">DNA-directed RNA polymerase</keyword>
<keyword evidence="5" id="KW-0804">Transcription</keyword>
<dbReference type="InterPro" id="IPR005574">
    <property type="entry name" value="Rpb4/RPC9"/>
</dbReference>
<proteinExistence type="inferred from homology"/>
<evidence type="ECO:0000256" key="5">
    <source>
        <dbReference type="ARBA" id="ARBA00023163"/>
    </source>
</evidence>
<sequence length="136" mass="15014">MAPCAVRQGSKHLLMDGRLSVQVVKYLQRKPGPLEKQEEKHDYSPSSASQLLERLRGANLGSELAKGELLQILNLRPASNAQLATAVEDLEERFTEDEQQQIVDIIAEVLGRDEPAVYEEDGEDGGEPMESVENGN</sequence>
<dbReference type="PANTHER" id="PTHR15561">
    <property type="entry name" value="CALCITONIN GENE-RELATED PEPTIDE-RECEPTOR COMPONENT PROTEIN"/>
    <property type="match status" value="1"/>
</dbReference>
<comment type="caution">
    <text evidence="8">The sequence shown here is derived from an EMBL/GenBank/DDBJ whole genome shotgun (WGS) entry which is preliminary data.</text>
</comment>